<dbReference type="AlphaFoldDB" id="A0A806K082"/>
<protein>
    <submittedName>
        <fullName evidence="1">Uncharacterized protein</fullName>
    </submittedName>
</protein>
<reference evidence="1" key="1">
    <citation type="submission" date="2012-03" db="EMBL/GenBank/DDBJ databases">
        <title>Functional metagenomics reveals considerable lignocellulase gene clusters in the gut microbiome of a wood-feeding higher termite.</title>
        <authorList>
            <person name="Liu N."/>
        </authorList>
    </citation>
    <scope>NUCLEOTIDE SEQUENCE</scope>
</reference>
<organism evidence="1">
    <name type="scientific">uncultured bacterium contig00043</name>
    <dbReference type="NCBI Taxonomy" id="1181530"/>
    <lineage>
        <taxon>Bacteria</taxon>
        <taxon>environmental samples</taxon>
    </lineage>
</organism>
<sequence>MTEETPLLSFKLCSPLEYVKILYFPEKLAIEDEILLCFDLDPAQSLSIEPDPEHFLAAQVFIGQKKGGETVEAGKVSENAVLPPGQYIFSQRREKSESPAGIDCKWRDFAIEQQKDALWERRKPGNRLYVRFLYEDGAQVTQIFRAL</sequence>
<name>A0A806K082_9BACT</name>
<evidence type="ECO:0000313" key="1">
    <source>
        <dbReference type="EMBL" id="AGS52643.1"/>
    </source>
</evidence>
<proteinExistence type="predicted"/>
<dbReference type="EMBL" id="JQ844203">
    <property type="protein sequence ID" value="AGS52643.1"/>
    <property type="molecule type" value="Genomic_DNA"/>
</dbReference>
<accession>A0A806K082</accession>